<evidence type="ECO:0000313" key="5">
    <source>
        <dbReference type="EMBL" id="KUP92962.1"/>
    </source>
</evidence>
<dbReference type="Pfam" id="PF00392">
    <property type="entry name" value="GntR"/>
    <property type="match status" value="1"/>
</dbReference>
<dbReference type="Pfam" id="PF07702">
    <property type="entry name" value="UTRA"/>
    <property type="match status" value="1"/>
</dbReference>
<name>A0A132BY36_9RHOB</name>
<protein>
    <submittedName>
        <fullName evidence="5">Putative transcriptional regulator PhnF</fullName>
    </submittedName>
</protein>
<dbReference type="PANTHER" id="PTHR44846:SF1">
    <property type="entry name" value="MANNOSYL-D-GLYCERATE TRANSPORT_METABOLISM SYSTEM REPRESSOR MNGR-RELATED"/>
    <property type="match status" value="1"/>
</dbReference>
<dbReference type="SUPFAM" id="SSF46785">
    <property type="entry name" value="Winged helix' DNA-binding domain"/>
    <property type="match status" value="1"/>
</dbReference>
<dbReference type="SUPFAM" id="SSF64288">
    <property type="entry name" value="Chorismate lyase-like"/>
    <property type="match status" value="1"/>
</dbReference>
<dbReference type="GO" id="GO:0003700">
    <property type="term" value="F:DNA-binding transcription factor activity"/>
    <property type="evidence" value="ECO:0007669"/>
    <property type="project" value="InterPro"/>
</dbReference>
<evidence type="ECO:0000256" key="3">
    <source>
        <dbReference type="ARBA" id="ARBA00023163"/>
    </source>
</evidence>
<dbReference type="EMBL" id="LPUY01000064">
    <property type="protein sequence ID" value="KUP92962.1"/>
    <property type="molecule type" value="Genomic_DNA"/>
</dbReference>
<dbReference type="GO" id="GO:0003677">
    <property type="term" value="F:DNA binding"/>
    <property type="evidence" value="ECO:0007669"/>
    <property type="project" value="UniProtKB-KW"/>
</dbReference>
<dbReference type="PRINTS" id="PR00035">
    <property type="entry name" value="HTHGNTR"/>
</dbReference>
<dbReference type="SMART" id="SM00866">
    <property type="entry name" value="UTRA"/>
    <property type="match status" value="1"/>
</dbReference>
<keyword evidence="1" id="KW-0805">Transcription regulation</keyword>
<proteinExistence type="predicted"/>
<dbReference type="Gene3D" id="1.10.10.10">
    <property type="entry name" value="Winged helix-like DNA-binding domain superfamily/Winged helix DNA-binding domain"/>
    <property type="match status" value="1"/>
</dbReference>
<dbReference type="AlphaFoldDB" id="A0A132BY36"/>
<dbReference type="PROSITE" id="PS50949">
    <property type="entry name" value="HTH_GNTR"/>
    <property type="match status" value="1"/>
</dbReference>
<evidence type="ECO:0000256" key="2">
    <source>
        <dbReference type="ARBA" id="ARBA00023125"/>
    </source>
</evidence>
<dbReference type="NCBIfam" id="TIGR02325">
    <property type="entry name" value="C_P_lyase_phnF"/>
    <property type="match status" value="1"/>
</dbReference>
<keyword evidence="2" id="KW-0238">DNA-binding</keyword>
<dbReference type="InterPro" id="IPR050679">
    <property type="entry name" value="Bact_HTH_transcr_reg"/>
</dbReference>
<dbReference type="PATRIC" id="fig|1768241.3.peg.2333"/>
<dbReference type="InterPro" id="IPR000524">
    <property type="entry name" value="Tscrpt_reg_HTH_GntR"/>
</dbReference>
<dbReference type="GO" id="GO:0045892">
    <property type="term" value="P:negative regulation of DNA-templated transcription"/>
    <property type="evidence" value="ECO:0007669"/>
    <property type="project" value="TreeGrafter"/>
</dbReference>
<dbReference type="InterPro" id="IPR036388">
    <property type="entry name" value="WH-like_DNA-bd_sf"/>
</dbReference>
<feature type="domain" description="HTH gntR-type" evidence="4">
    <location>
        <begin position="3"/>
        <end position="71"/>
    </location>
</feature>
<accession>A0A132BY36</accession>
<dbReference type="InterPro" id="IPR028978">
    <property type="entry name" value="Chorismate_lyase_/UTRA_dom_sf"/>
</dbReference>
<dbReference type="InterPro" id="IPR012702">
    <property type="entry name" value="CP_lyase_PhnF"/>
</dbReference>
<dbReference type="InterPro" id="IPR011663">
    <property type="entry name" value="UTRA"/>
</dbReference>
<evidence type="ECO:0000256" key="1">
    <source>
        <dbReference type="ARBA" id="ARBA00023015"/>
    </source>
</evidence>
<keyword evidence="6" id="KW-1185">Reference proteome</keyword>
<dbReference type="RefSeq" id="WP_068243262.1">
    <property type="nucleotide sequence ID" value="NZ_LPUY01000064.1"/>
</dbReference>
<evidence type="ECO:0000313" key="6">
    <source>
        <dbReference type="Proteomes" id="UP000068382"/>
    </source>
</evidence>
<keyword evidence="3" id="KW-0804">Transcription</keyword>
<evidence type="ECO:0000259" key="4">
    <source>
        <dbReference type="PROSITE" id="PS50949"/>
    </source>
</evidence>
<dbReference type="CDD" id="cd07377">
    <property type="entry name" value="WHTH_GntR"/>
    <property type="match status" value="1"/>
</dbReference>
<dbReference type="Gene3D" id="3.40.1410.10">
    <property type="entry name" value="Chorismate lyase-like"/>
    <property type="match status" value="1"/>
</dbReference>
<dbReference type="OrthoDB" id="5454556at2"/>
<reference evidence="5 6" key="1">
    <citation type="submission" date="2015-12" db="EMBL/GenBank/DDBJ databases">
        <title>Genome sequence of the marine Rhodobacteraceae strain O3.65, Candidatus Tritonibacter horizontis.</title>
        <authorList>
            <person name="Poehlein A."/>
            <person name="Giebel H.A."/>
            <person name="Voget S."/>
            <person name="Brinkhoff T."/>
        </authorList>
    </citation>
    <scope>NUCLEOTIDE SEQUENCE [LARGE SCALE GENOMIC DNA]</scope>
    <source>
        <strain evidence="5 6">O3.65</strain>
    </source>
</reference>
<organism evidence="5 6">
    <name type="scientific">Tritonibacter horizontis</name>
    <dbReference type="NCBI Taxonomy" id="1768241"/>
    <lineage>
        <taxon>Bacteria</taxon>
        <taxon>Pseudomonadati</taxon>
        <taxon>Pseudomonadota</taxon>
        <taxon>Alphaproteobacteria</taxon>
        <taxon>Rhodobacterales</taxon>
        <taxon>Paracoccaceae</taxon>
        <taxon>Tritonibacter</taxon>
    </lineage>
</organism>
<gene>
    <name evidence="5" type="primary">phnF_2</name>
    <name evidence="5" type="ORF">TRIHO_22210</name>
</gene>
<dbReference type="PANTHER" id="PTHR44846">
    <property type="entry name" value="MANNOSYL-D-GLYCERATE TRANSPORT/METABOLISM SYSTEM REPRESSOR MNGR-RELATED"/>
    <property type="match status" value="1"/>
</dbReference>
<dbReference type="SMART" id="SM00345">
    <property type="entry name" value="HTH_GNTR"/>
    <property type="match status" value="1"/>
</dbReference>
<comment type="caution">
    <text evidence="5">The sequence shown here is derived from an EMBL/GenBank/DDBJ whole genome shotgun (WGS) entry which is preliminary data.</text>
</comment>
<sequence length="240" mass="26486">MNRDRWREIRAAIEQDIMDGVMEPGSRLPTEPALAALYQSGRHSVRRAVAELAKEGLLSVEQGRGTFVQHRPMLTYAIGPRTRMRRNMQAQGVAVTSQTLGVAHRQASPRVAAALQIAVGAEVVATERLSFADGVPVSFGTLFHDAARFGDFPARRQEMASVSDVYASYGITDYLRASTQMYARPARAQEARRLQQHPDMPVLVVRAIDQTPDGHPIAFTHVIWSAARVKFDIVHGEDSA</sequence>
<dbReference type="InterPro" id="IPR036390">
    <property type="entry name" value="WH_DNA-bd_sf"/>
</dbReference>
<dbReference type="Proteomes" id="UP000068382">
    <property type="component" value="Unassembled WGS sequence"/>
</dbReference>